<dbReference type="PANTHER" id="PTHR22789">
    <property type="entry name" value="FUCULOSE PHOSPHATE ALDOLASE"/>
    <property type="match status" value="1"/>
</dbReference>
<dbReference type="Pfam" id="PF00596">
    <property type="entry name" value="Aldolase_II"/>
    <property type="match status" value="1"/>
</dbReference>
<feature type="domain" description="Class II aldolase/adducin N-terminal" evidence="3">
    <location>
        <begin position="11"/>
        <end position="187"/>
    </location>
</feature>
<dbReference type="Gene3D" id="3.40.225.10">
    <property type="entry name" value="Class II aldolase/adducin N-terminal domain"/>
    <property type="match status" value="1"/>
</dbReference>
<name>A0A7C1E8C9_9CREN</name>
<comment type="caution">
    <text evidence="4">The sequence shown here is derived from an EMBL/GenBank/DDBJ whole genome shotgun (WGS) entry which is preliminary data.</text>
</comment>
<dbReference type="AlphaFoldDB" id="A0A7C1E8C9"/>
<keyword evidence="1" id="KW-0479">Metal-binding</keyword>
<dbReference type="EMBL" id="DSDY01000104">
    <property type="protein sequence ID" value="HDS10636.1"/>
    <property type="molecule type" value="Genomic_DNA"/>
</dbReference>
<dbReference type="InterPro" id="IPR001303">
    <property type="entry name" value="Aldolase_II/adducin_N"/>
</dbReference>
<protein>
    <submittedName>
        <fullName evidence="4">Class II aldolase/adducin family protein</fullName>
    </submittedName>
</protein>
<dbReference type="InterPro" id="IPR050197">
    <property type="entry name" value="Aldolase_class_II_sugar_metab"/>
</dbReference>
<dbReference type="GO" id="GO:0005829">
    <property type="term" value="C:cytosol"/>
    <property type="evidence" value="ECO:0007669"/>
    <property type="project" value="TreeGrafter"/>
</dbReference>
<accession>A0A7C1E8C9</accession>
<dbReference type="InterPro" id="IPR036409">
    <property type="entry name" value="Aldolase_II/adducin_N_sf"/>
</dbReference>
<evidence type="ECO:0000256" key="1">
    <source>
        <dbReference type="ARBA" id="ARBA00022723"/>
    </source>
</evidence>
<dbReference type="GO" id="GO:0016832">
    <property type="term" value="F:aldehyde-lyase activity"/>
    <property type="evidence" value="ECO:0007669"/>
    <property type="project" value="TreeGrafter"/>
</dbReference>
<evidence type="ECO:0000259" key="3">
    <source>
        <dbReference type="SMART" id="SM01007"/>
    </source>
</evidence>
<dbReference type="GO" id="GO:0046872">
    <property type="term" value="F:metal ion binding"/>
    <property type="evidence" value="ECO:0007669"/>
    <property type="project" value="UniProtKB-KW"/>
</dbReference>
<dbReference type="UniPathway" id="UPA00071"/>
<reference evidence="4" key="1">
    <citation type="journal article" date="2020" name="mSystems">
        <title>Genome- and Community-Level Interaction Insights into Carbon Utilization and Element Cycling Functions of Hydrothermarchaeota in Hydrothermal Sediment.</title>
        <authorList>
            <person name="Zhou Z."/>
            <person name="Liu Y."/>
            <person name="Xu W."/>
            <person name="Pan J."/>
            <person name="Luo Z.H."/>
            <person name="Li M."/>
        </authorList>
    </citation>
    <scope>NUCLEOTIDE SEQUENCE [LARGE SCALE GENOMIC DNA]</scope>
    <source>
        <strain evidence="4">SpSt-123</strain>
    </source>
</reference>
<dbReference type="SMART" id="SM01007">
    <property type="entry name" value="Aldolase_II"/>
    <property type="match status" value="1"/>
</dbReference>
<evidence type="ECO:0000256" key="2">
    <source>
        <dbReference type="ARBA" id="ARBA00023239"/>
    </source>
</evidence>
<gene>
    <name evidence="4" type="ORF">ENO04_03320</name>
</gene>
<dbReference type="GO" id="GO:0019323">
    <property type="term" value="P:pentose catabolic process"/>
    <property type="evidence" value="ECO:0007669"/>
    <property type="project" value="TreeGrafter"/>
</dbReference>
<proteinExistence type="predicted"/>
<dbReference type="SUPFAM" id="SSF53639">
    <property type="entry name" value="AraD/HMP-PK domain-like"/>
    <property type="match status" value="1"/>
</dbReference>
<evidence type="ECO:0000313" key="4">
    <source>
        <dbReference type="EMBL" id="HDS10636.1"/>
    </source>
</evidence>
<dbReference type="PANTHER" id="PTHR22789:SF0">
    <property type="entry name" value="3-OXO-TETRONATE 4-PHOSPHATE DECARBOXYLASE-RELATED"/>
    <property type="match status" value="1"/>
</dbReference>
<organism evidence="4">
    <name type="scientific">Fervidicoccus fontis</name>
    <dbReference type="NCBI Taxonomy" id="683846"/>
    <lineage>
        <taxon>Archaea</taxon>
        <taxon>Thermoproteota</taxon>
        <taxon>Thermoprotei</taxon>
        <taxon>Fervidicoccales</taxon>
        <taxon>Fervidicoccaceae</taxon>
        <taxon>Fervidicoccus</taxon>
    </lineage>
</organism>
<keyword evidence="2" id="KW-0456">Lyase</keyword>
<sequence length="225" mass="24945">MAGTNIDYLKRRIVDTMSVLYDRGYLSSVGGNISCRAGEIILITPSGKTKFLITPDDIAEVSLDGKALNKVKPSSELPVHLVIYKSRGDVNCVIHAHPVFTIIASMMFNESFFQETKITPESTVYIGRVKVISYRSPGQEAAEEIEKIIGHSDIIVVKNHGVFSTGRDIDEALARLEVLEENSKLIYYLSLMSVGFDASLAQKVISEKYALPGEEVDKLLKIYKK</sequence>